<dbReference type="GO" id="GO:0005737">
    <property type="term" value="C:cytoplasm"/>
    <property type="evidence" value="ECO:0007669"/>
    <property type="project" value="TreeGrafter"/>
</dbReference>
<dbReference type="Pfam" id="PF00656">
    <property type="entry name" value="Peptidase_C14"/>
    <property type="match status" value="1"/>
</dbReference>
<reference evidence="3 4" key="1">
    <citation type="submission" date="2016-10" db="EMBL/GenBank/DDBJ databases">
        <authorList>
            <person name="de Groot N.N."/>
        </authorList>
    </citation>
    <scope>NUCLEOTIDE SEQUENCE [LARGE SCALE GENOMIC DNA]</scope>
    <source>
        <strain evidence="3 4">CPCC 202699</strain>
    </source>
</reference>
<dbReference type="GO" id="GO:0004197">
    <property type="term" value="F:cysteine-type endopeptidase activity"/>
    <property type="evidence" value="ECO:0007669"/>
    <property type="project" value="InterPro"/>
</dbReference>
<organism evidence="3 4">
    <name type="scientific">Amycolatopsis xylanica</name>
    <dbReference type="NCBI Taxonomy" id="589385"/>
    <lineage>
        <taxon>Bacteria</taxon>
        <taxon>Bacillati</taxon>
        <taxon>Actinomycetota</taxon>
        <taxon>Actinomycetes</taxon>
        <taxon>Pseudonocardiales</taxon>
        <taxon>Pseudonocardiaceae</taxon>
        <taxon>Amycolatopsis</taxon>
    </lineage>
</organism>
<feature type="zinc finger region" description="CR-type" evidence="1">
    <location>
        <begin position="287"/>
        <end position="357"/>
    </location>
</feature>
<dbReference type="Gene3D" id="3.40.50.1460">
    <property type="match status" value="1"/>
</dbReference>
<feature type="domain" description="CR-type" evidence="2">
    <location>
        <begin position="287"/>
        <end position="357"/>
    </location>
</feature>
<evidence type="ECO:0000313" key="3">
    <source>
        <dbReference type="EMBL" id="SDX59104.1"/>
    </source>
</evidence>
<dbReference type="NCBIfam" id="NF047832">
    <property type="entry name" value="caspase_w_EACC1"/>
    <property type="match status" value="1"/>
</dbReference>
<dbReference type="SUPFAM" id="SSF49493">
    <property type="entry name" value="HSP40/DnaJ peptide-binding domain"/>
    <property type="match status" value="2"/>
</dbReference>
<dbReference type="PROSITE" id="PS51188">
    <property type="entry name" value="ZF_CR"/>
    <property type="match status" value="1"/>
</dbReference>
<dbReference type="AlphaFoldDB" id="A0A1H3CZZ0"/>
<dbReference type="STRING" id="589385.SAMN05421504_103194"/>
<dbReference type="Pfam" id="PF01556">
    <property type="entry name" value="DnaJ_C"/>
    <property type="match status" value="1"/>
</dbReference>
<dbReference type="Gene3D" id="2.10.230.10">
    <property type="entry name" value="Heat shock protein DnaJ, cysteine-rich domain"/>
    <property type="match status" value="1"/>
</dbReference>
<dbReference type="GO" id="GO:0008270">
    <property type="term" value="F:zinc ion binding"/>
    <property type="evidence" value="ECO:0007669"/>
    <property type="project" value="UniProtKB-KW"/>
</dbReference>
<accession>A0A1H3CZZ0</accession>
<protein>
    <submittedName>
        <fullName evidence="3">Molecular chaperone DnaJ</fullName>
    </submittedName>
</protein>
<dbReference type="InterPro" id="IPR001305">
    <property type="entry name" value="HSP_DnaJ_Cys-rich_dom"/>
</dbReference>
<dbReference type="EMBL" id="FNON01000003">
    <property type="protein sequence ID" value="SDX59104.1"/>
    <property type="molecule type" value="Genomic_DNA"/>
</dbReference>
<evidence type="ECO:0000259" key="2">
    <source>
        <dbReference type="PROSITE" id="PS51188"/>
    </source>
</evidence>
<dbReference type="PANTHER" id="PTHR43096:SF48">
    <property type="entry name" value="CHAPERONE PROTEIN DNAJ"/>
    <property type="match status" value="1"/>
</dbReference>
<keyword evidence="4" id="KW-1185">Reference proteome</keyword>
<dbReference type="GO" id="GO:0006508">
    <property type="term" value="P:proteolysis"/>
    <property type="evidence" value="ECO:0007669"/>
    <property type="project" value="InterPro"/>
</dbReference>
<gene>
    <name evidence="3" type="ORF">SAMN05421504_103194</name>
</gene>
<dbReference type="SUPFAM" id="SSF52129">
    <property type="entry name" value="Caspase-like"/>
    <property type="match status" value="1"/>
</dbReference>
<keyword evidence="1" id="KW-0863">Zinc-finger</keyword>
<dbReference type="PROSITE" id="PS00018">
    <property type="entry name" value="EF_HAND_1"/>
    <property type="match status" value="1"/>
</dbReference>
<dbReference type="InterPro" id="IPR018247">
    <property type="entry name" value="EF_Hand_1_Ca_BS"/>
</dbReference>
<dbReference type="GO" id="GO:0051082">
    <property type="term" value="F:unfolded protein binding"/>
    <property type="evidence" value="ECO:0007669"/>
    <property type="project" value="InterPro"/>
</dbReference>
<dbReference type="InterPro" id="IPR036410">
    <property type="entry name" value="HSP_DnaJ_Cys-rich_dom_sf"/>
</dbReference>
<dbReference type="GO" id="GO:0042026">
    <property type="term" value="P:protein refolding"/>
    <property type="evidence" value="ECO:0007669"/>
    <property type="project" value="TreeGrafter"/>
</dbReference>
<dbReference type="InterPro" id="IPR008971">
    <property type="entry name" value="HSP40/DnaJ_pept-bd"/>
</dbReference>
<dbReference type="InterPro" id="IPR002939">
    <property type="entry name" value="DnaJ_C"/>
</dbReference>
<dbReference type="CDD" id="cd10747">
    <property type="entry name" value="DnaJ_C"/>
    <property type="match status" value="1"/>
</dbReference>
<name>A0A1H3CZZ0_9PSEU</name>
<dbReference type="Proteomes" id="UP000199515">
    <property type="component" value="Unassembled WGS sequence"/>
</dbReference>
<dbReference type="SUPFAM" id="SSF57938">
    <property type="entry name" value="DnaJ/Hsp40 cysteine-rich domain"/>
    <property type="match status" value="1"/>
</dbReference>
<evidence type="ECO:0000256" key="1">
    <source>
        <dbReference type="PROSITE-ProRule" id="PRU00546"/>
    </source>
</evidence>
<keyword evidence="1" id="KW-0479">Metal-binding</keyword>
<dbReference type="InterPro" id="IPR029030">
    <property type="entry name" value="Caspase-like_dom_sf"/>
</dbReference>
<dbReference type="RefSeq" id="WP_091289304.1">
    <property type="nucleotide sequence ID" value="NZ_FNON01000003.1"/>
</dbReference>
<dbReference type="InterPro" id="IPR011600">
    <property type="entry name" value="Pept_C14_caspase"/>
</dbReference>
<sequence>MSGIRDALLIATGKYDSGRLTELRSPGADVAELADVLADPAIGWFETKTLVDAPAYKATRAIEKFFRDRSTDDLLVLHLSCHGVKNDDGELFLAAADTELDLLGSTAIPAAFLHEQMSRCRAKSIILLLDCCFSGAALPGIKAPATVDAKEQLAGSGRAILTATNRTEYAWEGNRFLELEPAPSRFTEAIIHGLRTGEADRDGDGRVAVDELYDHVFERLRESGAKQTPRYWADLEYRVFLANTAIPVQPDQPVKVQAKTAWPQRRARRGQDALIRLDVSLKDLALGKVDTLKIQSAIACGSCQGLGTAADSVVERCTSCSGYGVDGETDCERCTGFGTLIRNPCAVCAGDGRVLNTRSMTYRLPRGVTNGMRVRFSEQGEVGPGGGPAADVYLEVVELPDTAFERRGRDLYCTIKVEPELARTGGIVDLATFDGVRKIRIPGGIKSGKTVRVAGLGFPEVSGDGRGNLMVTVDVPRPMLL</sequence>
<dbReference type="OrthoDB" id="491589at2"/>
<evidence type="ECO:0000313" key="4">
    <source>
        <dbReference type="Proteomes" id="UP000199515"/>
    </source>
</evidence>
<dbReference type="GO" id="GO:0031072">
    <property type="term" value="F:heat shock protein binding"/>
    <property type="evidence" value="ECO:0007669"/>
    <property type="project" value="InterPro"/>
</dbReference>
<dbReference type="CDD" id="cd10719">
    <property type="entry name" value="DnaJ_zf"/>
    <property type="match status" value="1"/>
</dbReference>
<dbReference type="PANTHER" id="PTHR43096">
    <property type="entry name" value="DNAJ HOMOLOG 1, MITOCHONDRIAL-RELATED"/>
    <property type="match status" value="1"/>
</dbReference>
<dbReference type="Gene3D" id="2.60.260.20">
    <property type="entry name" value="Urease metallochaperone UreE, N-terminal domain"/>
    <property type="match status" value="2"/>
</dbReference>
<proteinExistence type="predicted"/>
<keyword evidence="1" id="KW-0862">Zinc</keyword>